<feature type="binding site" evidence="10 13">
    <location>
        <position position="67"/>
    </location>
    <ligand>
        <name>a divalent metal cation</name>
        <dbReference type="ChEBI" id="CHEBI:60240"/>
    </ligand>
</feature>
<keyword evidence="13" id="KW-0170">Cobalt</keyword>
<feature type="binding site" evidence="10 14">
    <location>
        <begin position="198"/>
        <end position="199"/>
    </location>
    <ligand>
        <name>substrate</name>
    </ligand>
</feature>
<dbReference type="Proteomes" id="UP000824223">
    <property type="component" value="Unassembled WGS sequence"/>
</dbReference>
<evidence type="ECO:0000256" key="6">
    <source>
        <dbReference type="ARBA" id="ARBA00009541"/>
    </source>
</evidence>
<comment type="pathway">
    <text evidence="10">Carbohydrate degradation.</text>
</comment>
<comment type="catalytic activity">
    <reaction evidence="1 10 11">
        <text>D-ribulose 5-phosphate = D-xylulose 5-phosphate</text>
        <dbReference type="Rhea" id="RHEA:13677"/>
        <dbReference type="ChEBI" id="CHEBI:57737"/>
        <dbReference type="ChEBI" id="CHEBI:58121"/>
        <dbReference type="EC" id="5.1.3.1"/>
    </reaction>
</comment>
<evidence type="ECO:0000313" key="16">
    <source>
        <dbReference type="Proteomes" id="UP000824223"/>
    </source>
</evidence>
<dbReference type="NCBIfam" id="TIGR01163">
    <property type="entry name" value="rpe"/>
    <property type="match status" value="1"/>
</dbReference>
<dbReference type="Gene3D" id="3.20.20.70">
    <property type="entry name" value="Aldolase class I"/>
    <property type="match status" value="1"/>
</dbReference>
<dbReference type="InterPro" id="IPR026019">
    <property type="entry name" value="Ribul_P_3_epim"/>
</dbReference>
<dbReference type="InterPro" id="IPR000056">
    <property type="entry name" value="Ribul_P_3_epim-like"/>
</dbReference>
<dbReference type="SUPFAM" id="SSF51366">
    <property type="entry name" value="Ribulose-phoshate binding barrel"/>
    <property type="match status" value="1"/>
</dbReference>
<proteinExistence type="inferred from homology"/>
<feature type="binding site" evidence="10 14">
    <location>
        <begin position="143"/>
        <end position="146"/>
    </location>
    <ligand>
        <name>substrate</name>
    </ligand>
</feature>
<keyword evidence="10 11" id="KW-0119">Carbohydrate metabolism</keyword>
<dbReference type="FunFam" id="3.20.20.70:FF:000004">
    <property type="entry name" value="Ribulose-phosphate 3-epimerase"/>
    <property type="match status" value="1"/>
</dbReference>
<dbReference type="InterPro" id="IPR011060">
    <property type="entry name" value="RibuloseP-bd_barrel"/>
</dbReference>
<evidence type="ECO:0000256" key="8">
    <source>
        <dbReference type="ARBA" id="ARBA00022723"/>
    </source>
</evidence>
<dbReference type="InterPro" id="IPR013785">
    <property type="entry name" value="Aldolase_TIM"/>
</dbReference>
<dbReference type="GO" id="GO:0006098">
    <property type="term" value="P:pentose-phosphate shunt"/>
    <property type="evidence" value="ECO:0007669"/>
    <property type="project" value="UniProtKB-UniRule"/>
</dbReference>
<dbReference type="CDD" id="cd00429">
    <property type="entry name" value="RPE"/>
    <property type="match status" value="1"/>
</dbReference>
<feature type="binding site" evidence="10 13">
    <location>
        <position position="34"/>
    </location>
    <ligand>
        <name>a divalent metal cation</name>
        <dbReference type="ChEBI" id="CHEBI:60240"/>
    </ligand>
</feature>
<dbReference type="GO" id="GO:0004750">
    <property type="term" value="F:D-ribulose-phosphate 3-epimerase activity"/>
    <property type="evidence" value="ECO:0007669"/>
    <property type="project" value="UniProtKB-UniRule"/>
</dbReference>
<dbReference type="PANTHER" id="PTHR11749">
    <property type="entry name" value="RIBULOSE-5-PHOSPHATE-3-EPIMERASE"/>
    <property type="match status" value="1"/>
</dbReference>
<keyword evidence="8 10" id="KW-0479">Metal-binding</keyword>
<evidence type="ECO:0000256" key="1">
    <source>
        <dbReference type="ARBA" id="ARBA00001782"/>
    </source>
</evidence>
<comment type="caution">
    <text evidence="15">The sequence shown here is derived from an EMBL/GenBank/DDBJ whole genome shotgun (WGS) entry which is preliminary data.</text>
</comment>
<dbReference type="AlphaFoldDB" id="A0A9D2HA24"/>
<dbReference type="GO" id="GO:0046872">
    <property type="term" value="F:metal ion binding"/>
    <property type="evidence" value="ECO:0007669"/>
    <property type="project" value="UniProtKB-UniRule"/>
</dbReference>
<feature type="binding site" evidence="10 13">
    <location>
        <position position="176"/>
    </location>
    <ligand>
        <name>a divalent metal cation</name>
        <dbReference type="ChEBI" id="CHEBI:60240"/>
    </ligand>
</feature>
<feature type="binding site" evidence="14">
    <location>
        <position position="178"/>
    </location>
    <ligand>
        <name>substrate</name>
    </ligand>
</feature>
<gene>
    <name evidence="10 15" type="primary">rpe</name>
    <name evidence="15" type="ORF">H9798_03890</name>
</gene>
<sequence>MKKNILAPSILSADFKILGEQLKQTEEAGAQYIHFDVMDGIFVPSISFGMPVLASVKGATEQLLDVHLMVTEPARYVKEFAVCGADIITVHLEACEDLAETIDKIHSCGGRAGVSIKPGTPVEALIPCLEQADMFLIMSVEPGFGGQAFMPEALKRIRHLRRMLEERGLDKDIEVDGGIYHSNVAEVLEAGANVIVSGSGVYKGDIRENTAGFMEILRKYE</sequence>
<evidence type="ECO:0000256" key="4">
    <source>
        <dbReference type="ARBA" id="ARBA00001947"/>
    </source>
</evidence>
<dbReference type="GO" id="GO:0005737">
    <property type="term" value="C:cytoplasm"/>
    <property type="evidence" value="ECO:0007669"/>
    <property type="project" value="UniProtKB-ARBA"/>
</dbReference>
<dbReference type="PIRSF" id="PIRSF001461">
    <property type="entry name" value="RPE"/>
    <property type="match status" value="1"/>
</dbReference>
<feature type="active site" description="Proton donor" evidence="10 12">
    <location>
        <position position="176"/>
    </location>
</feature>
<comment type="cofactor">
    <cofactor evidence="10 13">
        <name>a divalent metal cation</name>
        <dbReference type="ChEBI" id="CHEBI:60240"/>
    </cofactor>
    <text evidence="10 13">Binds 1 divalent metal cation per subunit.</text>
</comment>
<dbReference type="EC" id="5.1.3.1" evidence="7 10"/>
<name>A0A9D2HA24_9FIRM</name>
<dbReference type="Pfam" id="PF00834">
    <property type="entry name" value="Ribul_P_3_epim"/>
    <property type="match status" value="1"/>
</dbReference>
<dbReference type="NCBIfam" id="NF004076">
    <property type="entry name" value="PRK05581.1-4"/>
    <property type="match status" value="1"/>
</dbReference>
<dbReference type="HAMAP" id="MF_02227">
    <property type="entry name" value="RPE"/>
    <property type="match status" value="1"/>
</dbReference>
<comment type="function">
    <text evidence="10">Catalyzes the reversible epimerization of D-ribulose 5-phosphate to D-xylulose 5-phosphate.</text>
</comment>
<comment type="cofactor">
    <cofactor evidence="3">
        <name>Co(2+)</name>
        <dbReference type="ChEBI" id="CHEBI:48828"/>
    </cofactor>
</comment>
<evidence type="ECO:0000256" key="9">
    <source>
        <dbReference type="ARBA" id="ARBA00023235"/>
    </source>
</evidence>
<keyword evidence="13" id="KW-0464">Manganese</keyword>
<organism evidence="15 16">
    <name type="scientific">Candidatus Mediterraneibacter pullicola</name>
    <dbReference type="NCBI Taxonomy" id="2838682"/>
    <lineage>
        <taxon>Bacteria</taxon>
        <taxon>Bacillati</taxon>
        <taxon>Bacillota</taxon>
        <taxon>Clostridia</taxon>
        <taxon>Lachnospirales</taxon>
        <taxon>Lachnospiraceae</taxon>
        <taxon>Mediterraneibacter</taxon>
    </lineage>
</organism>
<evidence type="ECO:0000256" key="5">
    <source>
        <dbReference type="ARBA" id="ARBA00001954"/>
    </source>
</evidence>
<comment type="cofactor">
    <cofactor evidence="2">
        <name>Mn(2+)</name>
        <dbReference type="ChEBI" id="CHEBI:29035"/>
    </cofactor>
</comment>
<feature type="binding site" evidence="10 14">
    <location>
        <position position="9"/>
    </location>
    <ligand>
        <name>substrate</name>
    </ligand>
</feature>
<evidence type="ECO:0000256" key="2">
    <source>
        <dbReference type="ARBA" id="ARBA00001936"/>
    </source>
</evidence>
<reference evidence="15" key="2">
    <citation type="submission" date="2021-04" db="EMBL/GenBank/DDBJ databases">
        <authorList>
            <person name="Gilroy R."/>
        </authorList>
    </citation>
    <scope>NUCLEOTIDE SEQUENCE</scope>
    <source>
        <strain evidence="15">ChiSjej2B20-11307</strain>
    </source>
</reference>
<comment type="cofactor">
    <cofactor evidence="5">
        <name>Fe(2+)</name>
        <dbReference type="ChEBI" id="CHEBI:29033"/>
    </cofactor>
</comment>
<protein>
    <recommendedName>
        <fullName evidence="7 10">Ribulose-phosphate 3-epimerase</fullName>
        <ecNumber evidence="7 10">5.1.3.1</ecNumber>
    </recommendedName>
</protein>
<evidence type="ECO:0000256" key="7">
    <source>
        <dbReference type="ARBA" id="ARBA00013188"/>
    </source>
</evidence>
<feature type="binding site" evidence="10 13">
    <location>
        <position position="36"/>
    </location>
    <ligand>
        <name>a divalent metal cation</name>
        <dbReference type="ChEBI" id="CHEBI:60240"/>
    </ligand>
</feature>
<evidence type="ECO:0000256" key="14">
    <source>
        <dbReference type="PIRSR" id="PIRSR001461-3"/>
    </source>
</evidence>
<reference evidence="15" key="1">
    <citation type="journal article" date="2021" name="PeerJ">
        <title>Extensive microbial diversity within the chicken gut microbiome revealed by metagenomics and culture.</title>
        <authorList>
            <person name="Gilroy R."/>
            <person name="Ravi A."/>
            <person name="Getino M."/>
            <person name="Pursley I."/>
            <person name="Horton D.L."/>
            <person name="Alikhan N.F."/>
            <person name="Baker D."/>
            <person name="Gharbi K."/>
            <person name="Hall N."/>
            <person name="Watson M."/>
            <person name="Adriaenssens E.M."/>
            <person name="Foster-Nyarko E."/>
            <person name="Jarju S."/>
            <person name="Secka A."/>
            <person name="Antonio M."/>
            <person name="Oren A."/>
            <person name="Chaudhuri R.R."/>
            <person name="La Ragione R."/>
            <person name="Hildebrand F."/>
            <person name="Pallen M.J."/>
        </authorList>
    </citation>
    <scope>NUCLEOTIDE SEQUENCE</scope>
    <source>
        <strain evidence="15">ChiSjej2B20-11307</strain>
    </source>
</reference>
<comment type="cofactor">
    <cofactor evidence="4">
        <name>Zn(2+)</name>
        <dbReference type="ChEBI" id="CHEBI:29105"/>
    </cofactor>
</comment>
<evidence type="ECO:0000313" key="15">
    <source>
        <dbReference type="EMBL" id="HJA06276.1"/>
    </source>
</evidence>
<feature type="active site" description="Proton acceptor" evidence="10 12">
    <location>
        <position position="36"/>
    </location>
</feature>
<dbReference type="EMBL" id="DXAK01000016">
    <property type="protein sequence ID" value="HJA06276.1"/>
    <property type="molecule type" value="Genomic_DNA"/>
</dbReference>
<keyword evidence="9 10" id="KW-0413">Isomerase</keyword>
<feature type="binding site" evidence="10">
    <location>
        <begin position="176"/>
        <end position="178"/>
    </location>
    <ligand>
        <name>substrate</name>
    </ligand>
</feature>
<evidence type="ECO:0000256" key="10">
    <source>
        <dbReference type="HAMAP-Rule" id="MF_02227"/>
    </source>
</evidence>
<dbReference type="GO" id="GO:0019323">
    <property type="term" value="P:pentose catabolic process"/>
    <property type="evidence" value="ECO:0007669"/>
    <property type="project" value="UniProtKB-UniRule"/>
</dbReference>
<evidence type="ECO:0000256" key="11">
    <source>
        <dbReference type="PIRNR" id="PIRNR001461"/>
    </source>
</evidence>
<evidence type="ECO:0000256" key="13">
    <source>
        <dbReference type="PIRSR" id="PIRSR001461-2"/>
    </source>
</evidence>
<comment type="similarity">
    <text evidence="6 10 11">Belongs to the ribulose-phosphate 3-epimerase family.</text>
</comment>
<evidence type="ECO:0000256" key="3">
    <source>
        <dbReference type="ARBA" id="ARBA00001941"/>
    </source>
</evidence>
<keyword evidence="13" id="KW-0862">Zinc</keyword>
<evidence type="ECO:0000256" key="12">
    <source>
        <dbReference type="PIRSR" id="PIRSR001461-1"/>
    </source>
</evidence>
<accession>A0A9D2HA24</accession>
<feature type="binding site" evidence="10 14">
    <location>
        <position position="67"/>
    </location>
    <ligand>
        <name>substrate</name>
    </ligand>
</feature>